<dbReference type="EMBL" id="QRYC01000017">
    <property type="protein sequence ID" value="RGU55465.1"/>
    <property type="molecule type" value="Genomic_DNA"/>
</dbReference>
<dbReference type="Pfam" id="PF16132">
    <property type="entry name" value="DUF4843"/>
    <property type="match status" value="1"/>
</dbReference>
<dbReference type="RefSeq" id="WP_087395541.1">
    <property type="nucleotide sequence ID" value="NZ_JADNGC010000018.1"/>
</dbReference>
<sequence>MKKLIYTMTVSCLFFGLGSCDQEIDYPYEGKDRIYFDCFTFNSYTRIRTYTDSLTFSFGLIADSIRIDTARIVLHYSGNASEQERIYHVKVVQDSTTAEEGIHYQPIQKEQVFRPGRLTDTLKIVVLRDHMNSRFLDKERYRLELELEPSEDFDLGIRQGIRKTLWLNNYMSEPVWWEGNFHGRLGFFHPEKWKILINWDKEFANQDKCKYDQNNRGQDYYNTLRSYINNDANAVYDEDGHRVYFDHVEVPEEE</sequence>
<gene>
    <name evidence="1" type="ORF">DWW57_12090</name>
</gene>
<dbReference type="Proteomes" id="UP000284243">
    <property type="component" value="Unassembled WGS sequence"/>
</dbReference>
<proteinExistence type="predicted"/>
<reference evidence="1 2" key="1">
    <citation type="submission" date="2018-08" db="EMBL/GenBank/DDBJ databases">
        <title>A genome reference for cultivated species of the human gut microbiota.</title>
        <authorList>
            <person name="Zou Y."/>
            <person name="Xue W."/>
            <person name="Luo G."/>
        </authorList>
    </citation>
    <scope>NUCLEOTIDE SEQUENCE [LARGE SCALE GENOMIC DNA]</scope>
    <source>
        <strain evidence="1 2">AF16-14</strain>
    </source>
</reference>
<evidence type="ECO:0000313" key="1">
    <source>
        <dbReference type="EMBL" id="RGU55465.1"/>
    </source>
</evidence>
<evidence type="ECO:0000313" key="2">
    <source>
        <dbReference type="Proteomes" id="UP000284243"/>
    </source>
</evidence>
<comment type="caution">
    <text evidence="1">The sequence shown here is derived from an EMBL/GenBank/DDBJ whole genome shotgun (WGS) entry which is preliminary data.</text>
</comment>
<protein>
    <submittedName>
        <fullName evidence="1">DUF4843 domain-containing protein</fullName>
    </submittedName>
</protein>
<dbReference type="InterPro" id="IPR032299">
    <property type="entry name" value="DUF4843"/>
</dbReference>
<organism evidence="1 2">
    <name type="scientific">Odoribacter splanchnicus</name>
    <dbReference type="NCBI Taxonomy" id="28118"/>
    <lineage>
        <taxon>Bacteria</taxon>
        <taxon>Pseudomonadati</taxon>
        <taxon>Bacteroidota</taxon>
        <taxon>Bacteroidia</taxon>
        <taxon>Bacteroidales</taxon>
        <taxon>Odoribacteraceae</taxon>
        <taxon>Odoribacter</taxon>
    </lineage>
</organism>
<accession>A0A412TNV1</accession>
<name>A0A412TNV1_9BACT</name>
<dbReference type="PROSITE" id="PS51257">
    <property type="entry name" value="PROKAR_LIPOPROTEIN"/>
    <property type="match status" value="1"/>
</dbReference>
<dbReference type="AlphaFoldDB" id="A0A412TNV1"/>